<evidence type="ECO:0000256" key="2">
    <source>
        <dbReference type="SAM" id="MobiDB-lite"/>
    </source>
</evidence>
<evidence type="ECO:0000256" key="1">
    <source>
        <dbReference type="ARBA" id="ARBA00010016"/>
    </source>
</evidence>
<dbReference type="AlphaFoldDB" id="A0A7J0DYC6"/>
<dbReference type="GO" id="GO:0051225">
    <property type="term" value="P:spindle assembly"/>
    <property type="evidence" value="ECO:0007669"/>
    <property type="project" value="TreeGrafter"/>
</dbReference>
<feature type="region of interest" description="Disordered" evidence="2">
    <location>
        <begin position="121"/>
        <end position="168"/>
    </location>
</feature>
<gene>
    <name evidence="3" type="ORF">Acr_00g0088940</name>
</gene>
<dbReference type="OrthoDB" id="1924320at2759"/>
<feature type="region of interest" description="Disordered" evidence="2">
    <location>
        <begin position="1"/>
        <end position="103"/>
    </location>
</feature>
<accession>A0A7J0DYC6</accession>
<evidence type="ECO:0000313" key="3">
    <source>
        <dbReference type="EMBL" id="GFS44172.1"/>
    </source>
</evidence>
<dbReference type="GO" id="GO:0005737">
    <property type="term" value="C:cytoplasm"/>
    <property type="evidence" value="ECO:0007669"/>
    <property type="project" value="TreeGrafter"/>
</dbReference>
<comment type="similarity">
    <text evidence="1">Belongs to the QWRF family.</text>
</comment>
<dbReference type="Pfam" id="PF04484">
    <property type="entry name" value="QWRF"/>
    <property type="match status" value="1"/>
</dbReference>
<feature type="compositionally biased region" description="Polar residues" evidence="2">
    <location>
        <begin position="128"/>
        <end position="138"/>
    </location>
</feature>
<dbReference type="GO" id="GO:0008017">
    <property type="term" value="F:microtubule binding"/>
    <property type="evidence" value="ECO:0007669"/>
    <property type="project" value="TreeGrafter"/>
</dbReference>
<feature type="compositionally biased region" description="Basic and acidic residues" evidence="2">
    <location>
        <begin position="76"/>
        <end position="87"/>
    </location>
</feature>
<proteinExistence type="inferred from homology"/>
<dbReference type="GO" id="GO:0005880">
    <property type="term" value="C:nuclear microtubule"/>
    <property type="evidence" value="ECO:0007669"/>
    <property type="project" value="TreeGrafter"/>
</dbReference>
<organism evidence="3 4">
    <name type="scientific">Actinidia rufa</name>
    <dbReference type="NCBI Taxonomy" id="165716"/>
    <lineage>
        <taxon>Eukaryota</taxon>
        <taxon>Viridiplantae</taxon>
        <taxon>Streptophyta</taxon>
        <taxon>Embryophyta</taxon>
        <taxon>Tracheophyta</taxon>
        <taxon>Spermatophyta</taxon>
        <taxon>Magnoliopsida</taxon>
        <taxon>eudicotyledons</taxon>
        <taxon>Gunneridae</taxon>
        <taxon>Pentapetalae</taxon>
        <taxon>asterids</taxon>
        <taxon>Ericales</taxon>
        <taxon>Actinidiaceae</taxon>
        <taxon>Actinidia</taxon>
    </lineage>
</organism>
<dbReference type="Proteomes" id="UP000585474">
    <property type="component" value="Unassembled WGS sequence"/>
</dbReference>
<reference evidence="4" key="1">
    <citation type="submission" date="2019-07" db="EMBL/GenBank/DDBJ databases">
        <title>De Novo Assembly of kiwifruit Actinidia rufa.</title>
        <authorList>
            <person name="Sugita-Konishi S."/>
            <person name="Sato K."/>
            <person name="Mori E."/>
            <person name="Abe Y."/>
            <person name="Kisaki G."/>
            <person name="Hamano K."/>
            <person name="Suezawa K."/>
            <person name="Otani M."/>
            <person name="Fukuda T."/>
            <person name="Manabe T."/>
            <person name="Gomi K."/>
            <person name="Tabuchi M."/>
            <person name="Akimitsu K."/>
            <person name="Kataoka I."/>
        </authorList>
    </citation>
    <scope>NUCLEOTIDE SEQUENCE [LARGE SCALE GENOMIC DNA]</scope>
    <source>
        <strain evidence="4">cv. Fuchu</strain>
    </source>
</reference>
<feature type="compositionally biased region" description="Low complexity" evidence="2">
    <location>
        <begin position="37"/>
        <end position="67"/>
    </location>
</feature>
<name>A0A7J0DYC6_9ERIC</name>
<protein>
    <submittedName>
        <fullName evidence="3">QWRF motif protein</fullName>
    </submittedName>
</protein>
<dbReference type="PANTHER" id="PTHR31807:SF51">
    <property type="entry name" value="PROTEIN SNOWY COTYLEDON 3"/>
    <property type="match status" value="1"/>
</dbReference>
<sequence>MVTAVVQQNPRRPPLLPSETDNGVVGHRKPKSREVTSRYLSSSSSNSTTSSSATSSSYSSSSNSSFSRRSHSPAPEVKRSQSVDGRRPATPRPSTPDTSAAAKLLVSSKRSLSVSFQGDSFALPISNEKPSPASSGLSSARRGTPERRRGTPMKDQMENSKPIEQQRWPGRSREANFMTRSMDCTADKKKSAGSASVVRALQKSTIDESNKASFDDRLKVKLPNTELVDANSDPIASESESVSSASSGAVKECGTVAQVRGGPRGIVVPARFWQETTNRVRRLAEPVSPVSKNNGLKTVKKSFIDGPILSPRGVPNSRCLSSPLHVGVRPSSPSKLVMSLNSSPSRGLPSPTRVRNGVASTFGSDLGSTPSILSFANDVRRGKVGQIRVADAHLLRLLYNRHLQWRFINARADAAMSVQKVTAEMPYLDDWDLIDRDHSSSLPGIIEALEASTLRLPVGGGARADIQNVKDAICSAVDVMQAMASSIRSLLTKVDQVNSVVSELAKVTSTERALLGQCNDLLSTLTAMQFPKFNGSCPISSYTFNFWYAVVRKAEVGPA</sequence>
<dbReference type="EMBL" id="BJWL01000433">
    <property type="protein sequence ID" value="GFS44172.1"/>
    <property type="molecule type" value="Genomic_DNA"/>
</dbReference>
<feature type="compositionally biased region" description="Polar residues" evidence="2">
    <location>
        <begin position="1"/>
        <end position="10"/>
    </location>
</feature>
<dbReference type="InterPro" id="IPR007573">
    <property type="entry name" value="QWRF"/>
</dbReference>
<keyword evidence="4" id="KW-1185">Reference proteome</keyword>
<evidence type="ECO:0000313" key="4">
    <source>
        <dbReference type="Proteomes" id="UP000585474"/>
    </source>
</evidence>
<comment type="caution">
    <text evidence="3">The sequence shown here is derived from an EMBL/GenBank/DDBJ whole genome shotgun (WGS) entry which is preliminary data.</text>
</comment>
<dbReference type="PANTHER" id="PTHR31807">
    <property type="entry name" value="AUGMIN FAMILY MEMBER"/>
    <property type="match status" value="1"/>
</dbReference>